<feature type="compositionally biased region" description="Low complexity" evidence="1">
    <location>
        <begin position="52"/>
        <end position="63"/>
    </location>
</feature>
<dbReference type="VEuPathDB" id="FungiDB:PC110_g20418"/>
<accession>A0A8T0Y5L6</accession>
<dbReference type="EMBL" id="RCMG01000996">
    <property type="protein sequence ID" value="KAG2839595.1"/>
    <property type="molecule type" value="Genomic_DNA"/>
</dbReference>
<evidence type="ECO:0000313" key="2">
    <source>
        <dbReference type="EMBL" id="KAG2839595.1"/>
    </source>
</evidence>
<comment type="caution">
    <text evidence="2">The sequence shown here is derived from an EMBL/GenBank/DDBJ whole genome shotgun (WGS) entry which is preliminary data.</text>
</comment>
<protein>
    <submittedName>
        <fullName evidence="2">Uncharacterized protein</fullName>
    </submittedName>
</protein>
<evidence type="ECO:0000313" key="3">
    <source>
        <dbReference type="Proteomes" id="UP000735874"/>
    </source>
</evidence>
<sequence length="366" mass="39211">MESIYYPKHRFYLRTLSPLIRSESTRNSESVRFLLSPASAMSDVKASPPAPSSTSPVAAPSAVLPGSERPDYRGKCLYKTGKCMNERALKTSGAAHNLCDEHRNRQNQHQRKLDAKNRLHKRERRASAGAAKSERFAPYPTAAKQQSPPSSANASDEVDSVDTATEAAPVSLPQTSTSSSADVAAATVEVESAMPSSSADVAAATVEVESAIPSSSAAQTPVLATASSGVMFLPNGPQPPQVSYPFVMQDFDGIVVPLPSYLEGQERIEFRSRIYQKVLDFISEECIRRFGAKVEASAVATAADSAGKTTPTTQPGISELETEHPTSSEESAPTSREERIANDALDAQQSSAPDTDESRTPTKRVH</sequence>
<feature type="region of interest" description="Disordered" evidence="1">
    <location>
        <begin position="102"/>
        <end position="183"/>
    </location>
</feature>
<reference evidence="2" key="1">
    <citation type="submission" date="2018-10" db="EMBL/GenBank/DDBJ databases">
        <title>Effector identification in a new, highly contiguous assembly of the strawberry crown rot pathogen Phytophthora cactorum.</title>
        <authorList>
            <person name="Armitage A.D."/>
            <person name="Nellist C.F."/>
            <person name="Bates H."/>
            <person name="Vickerstaff R.J."/>
            <person name="Harrison R.J."/>
        </authorList>
    </citation>
    <scope>NUCLEOTIDE SEQUENCE</scope>
    <source>
        <strain evidence="2">15-7</strain>
    </source>
</reference>
<evidence type="ECO:0000256" key="1">
    <source>
        <dbReference type="SAM" id="MobiDB-lite"/>
    </source>
</evidence>
<feature type="region of interest" description="Disordered" evidence="1">
    <location>
        <begin position="300"/>
        <end position="366"/>
    </location>
</feature>
<feature type="region of interest" description="Disordered" evidence="1">
    <location>
        <begin position="39"/>
        <end position="71"/>
    </location>
</feature>
<organism evidence="2 3">
    <name type="scientific">Phytophthora cactorum</name>
    <dbReference type="NCBI Taxonomy" id="29920"/>
    <lineage>
        <taxon>Eukaryota</taxon>
        <taxon>Sar</taxon>
        <taxon>Stramenopiles</taxon>
        <taxon>Oomycota</taxon>
        <taxon>Peronosporomycetes</taxon>
        <taxon>Peronosporales</taxon>
        <taxon>Peronosporaceae</taxon>
        <taxon>Phytophthora</taxon>
    </lineage>
</organism>
<name>A0A8T0Y5L6_9STRA</name>
<proteinExistence type="predicted"/>
<dbReference type="AlphaFoldDB" id="A0A8T0Y5L6"/>
<feature type="compositionally biased region" description="Low complexity" evidence="1">
    <location>
        <begin position="300"/>
        <end position="309"/>
    </location>
</feature>
<dbReference type="Proteomes" id="UP000735874">
    <property type="component" value="Unassembled WGS sequence"/>
</dbReference>
<feature type="compositionally biased region" description="Polar residues" evidence="1">
    <location>
        <begin position="143"/>
        <end position="154"/>
    </location>
</feature>
<gene>
    <name evidence="2" type="ORF">PC113_g19436</name>
</gene>